<feature type="region of interest" description="Disordered" evidence="4">
    <location>
        <begin position="135"/>
        <end position="163"/>
    </location>
</feature>
<dbReference type="InterPro" id="IPR016024">
    <property type="entry name" value="ARM-type_fold"/>
</dbReference>
<dbReference type="PANTHER" id="PTHR12537">
    <property type="entry name" value="RNA BINDING PROTEIN PUMILIO-RELATED"/>
    <property type="match status" value="1"/>
</dbReference>
<organism evidence="6 7">
    <name type="scientific">Achaetomium macrosporum</name>
    <dbReference type="NCBI Taxonomy" id="79813"/>
    <lineage>
        <taxon>Eukaryota</taxon>
        <taxon>Fungi</taxon>
        <taxon>Dikarya</taxon>
        <taxon>Ascomycota</taxon>
        <taxon>Pezizomycotina</taxon>
        <taxon>Sordariomycetes</taxon>
        <taxon>Sordariomycetidae</taxon>
        <taxon>Sordariales</taxon>
        <taxon>Chaetomiaceae</taxon>
        <taxon>Achaetomium</taxon>
    </lineage>
</organism>
<dbReference type="PROSITE" id="PS50302">
    <property type="entry name" value="PUM"/>
    <property type="match status" value="7"/>
</dbReference>
<dbReference type="InterPro" id="IPR033712">
    <property type="entry name" value="Pumilio_RNA-bd"/>
</dbReference>
<dbReference type="GO" id="GO:0000288">
    <property type="term" value="P:nuclear-transcribed mRNA catabolic process, deadenylation-dependent decay"/>
    <property type="evidence" value="ECO:0007669"/>
    <property type="project" value="TreeGrafter"/>
</dbReference>
<comment type="caution">
    <text evidence="6">The sequence shown here is derived from an EMBL/GenBank/DDBJ whole genome shotgun (WGS) entry which is preliminary data.</text>
</comment>
<gene>
    <name evidence="6" type="ORF">C8A03DRAFT_33012</name>
</gene>
<dbReference type="AlphaFoldDB" id="A0AAN7HEK2"/>
<feature type="repeat" description="Pumilio" evidence="3">
    <location>
        <begin position="631"/>
        <end position="666"/>
    </location>
</feature>
<feature type="compositionally biased region" description="Polar residues" evidence="4">
    <location>
        <begin position="92"/>
        <end position="120"/>
    </location>
</feature>
<feature type="repeat" description="Pumilio" evidence="3">
    <location>
        <begin position="595"/>
        <end position="630"/>
    </location>
</feature>
<keyword evidence="7" id="KW-1185">Reference proteome</keyword>
<reference evidence="6" key="1">
    <citation type="journal article" date="2023" name="Mol. Phylogenet. Evol.">
        <title>Genome-scale phylogeny and comparative genomics of the fungal order Sordariales.</title>
        <authorList>
            <person name="Hensen N."/>
            <person name="Bonometti L."/>
            <person name="Westerberg I."/>
            <person name="Brannstrom I.O."/>
            <person name="Guillou S."/>
            <person name="Cros-Aarteil S."/>
            <person name="Calhoun S."/>
            <person name="Haridas S."/>
            <person name="Kuo A."/>
            <person name="Mondo S."/>
            <person name="Pangilinan J."/>
            <person name="Riley R."/>
            <person name="LaButti K."/>
            <person name="Andreopoulos B."/>
            <person name="Lipzen A."/>
            <person name="Chen C."/>
            <person name="Yan M."/>
            <person name="Daum C."/>
            <person name="Ng V."/>
            <person name="Clum A."/>
            <person name="Steindorff A."/>
            <person name="Ohm R.A."/>
            <person name="Martin F."/>
            <person name="Silar P."/>
            <person name="Natvig D.O."/>
            <person name="Lalanne C."/>
            <person name="Gautier V."/>
            <person name="Ament-Velasquez S.L."/>
            <person name="Kruys A."/>
            <person name="Hutchinson M.I."/>
            <person name="Powell A.J."/>
            <person name="Barry K."/>
            <person name="Miller A.N."/>
            <person name="Grigoriev I.V."/>
            <person name="Debuchy R."/>
            <person name="Gladieux P."/>
            <person name="Hiltunen Thoren M."/>
            <person name="Johannesson H."/>
        </authorList>
    </citation>
    <scope>NUCLEOTIDE SEQUENCE</scope>
    <source>
        <strain evidence="6">CBS 532.94</strain>
    </source>
</reference>
<feature type="region of interest" description="Disordered" evidence="4">
    <location>
        <begin position="204"/>
        <end position="230"/>
    </location>
</feature>
<keyword evidence="1" id="KW-0677">Repeat</keyword>
<dbReference type="GO" id="GO:0005737">
    <property type="term" value="C:cytoplasm"/>
    <property type="evidence" value="ECO:0007669"/>
    <property type="project" value="TreeGrafter"/>
</dbReference>
<evidence type="ECO:0000313" key="6">
    <source>
        <dbReference type="EMBL" id="KAK4238955.1"/>
    </source>
</evidence>
<accession>A0AAN7HEK2</accession>
<dbReference type="Pfam" id="PF00806">
    <property type="entry name" value="PUF"/>
    <property type="match status" value="8"/>
</dbReference>
<dbReference type="SUPFAM" id="SSF48371">
    <property type="entry name" value="ARM repeat"/>
    <property type="match status" value="1"/>
</dbReference>
<comment type="function">
    <text evidence="2">RNA-binding nucleolar protein required for pre-rRNA processing. Involved in production of 18S rRNA and assembly of small ribosomal subunit.</text>
</comment>
<reference evidence="6" key="2">
    <citation type="submission" date="2023-05" db="EMBL/GenBank/DDBJ databases">
        <authorList>
            <consortium name="Lawrence Berkeley National Laboratory"/>
            <person name="Steindorff A."/>
            <person name="Hensen N."/>
            <person name="Bonometti L."/>
            <person name="Westerberg I."/>
            <person name="Brannstrom I.O."/>
            <person name="Guillou S."/>
            <person name="Cros-Aarteil S."/>
            <person name="Calhoun S."/>
            <person name="Haridas S."/>
            <person name="Kuo A."/>
            <person name="Mondo S."/>
            <person name="Pangilinan J."/>
            <person name="Riley R."/>
            <person name="Labutti K."/>
            <person name="Andreopoulos B."/>
            <person name="Lipzen A."/>
            <person name="Chen C."/>
            <person name="Yanf M."/>
            <person name="Daum C."/>
            <person name="Ng V."/>
            <person name="Clum A."/>
            <person name="Ohm R."/>
            <person name="Martin F."/>
            <person name="Silar P."/>
            <person name="Natvig D."/>
            <person name="Lalanne C."/>
            <person name="Gautier V."/>
            <person name="Ament-Velasquez S.L."/>
            <person name="Kruys A."/>
            <person name="Hutchinson M.I."/>
            <person name="Powell A.J."/>
            <person name="Barry K."/>
            <person name="Miller A.N."/>
            <person name="Grigoriev I.V."/>
            <person name="Debuchy R."/>
            <person name="Gladieux P."/>
            <person name="Thoren M.H."/>
            <person name="Johannesson H."/>
        </authorList>
    </citation>
    <scope>NUCLEOTIDE SEQUENCE</scope>
    <source>
        <strain evidence="6">CBS 532.94</strain>
    </source>
</reference>
<evidence type="ECO:0000256" key="4">
    <source>
        <dbReference type="SAM" id="MobiDB-lite"/>
    </source>
</evidence>
<dbReference type="SMART" id="SM00025">
    <property type="entry name" value="Pumilio"/>
    <property type="match status" value="8"/>
</dbReference>
<name>A0AAN7HEK2_9PEZI</name>
<dbReference type="InterPro" id="IPR033133">
    <property type="entry name" value="PUM-HD"/>
</dbReference>
<sequence>MANATRPSRFPNYATASNGTDRPQQGLPNTFSMGPYPSTGPWNNSAIGAFARNRDAVAPRDASSLPGFTSGPSGSGALAATSEADPWPGRSGTWNTTDTTQSRTLSGNTSPRSRSDASGQDMNSAYYTAASTIGSRGLLGSKPTPSTALDSSSSPFKNVSPFPNYEDEGGGFASFGQLMKPDTEQRLHKLLSAQRQAQESSILNAVGSGPSRNSVSSHPESDLHGQTNSYGDFGYGIPGAPGTHSQRPSLAGSSFAAHNARGFDSNSGRQTDQEQLAETFARLAMDNGRNGMANGPSNALSFTNGAQNFQFNPGSQPWGSGQGYGAYTNGTGVDKRGSIVGRSSPAGSVYRAGGALNSPRGLADTPQPNADPWSRPSSRDMRMGSDLDRRGMGPPFIQQPPTPFFPDAYYGPGYEHYAQVYSQFPAPGNPAHLPGFVMPMAHFALGAGAVPIRPAADQDPGKAFRSVLLDEFHKSSPKSNRRYELRDILGHITEFSGDQQGSRFIQHKLETANSDEKDQVFREIEPNAVQLMKDLFGNYVIQRFFEHGNQVQKKVLAGAMKGKVIDLSKQTYACRVVQKALEHLLVEQQAELVKELEPDIVNVAKHQQGNHVVQQAIALVPRQHIDFIMDAFKGRICELASHQFGCRVIQRILEHGTEADKAAVTQELHNSAQMLITDAYGNYVIQHVIEKGKAEDRSRIIRLVIPQLLTLSRNKCASNVVEKCIVCGTAEEQRAIRDQLIAGGDDNCPLFQLTKDQYGNYVVQKLVKNLQPQDREVLLDKLRAHLQSLRKAGNTGRQTTAIERVISEFAVPAGSTTDPTPASTAPTSPGLRVDVNSVAPTPNLSMDSVSPLSTPSSCPPSSNGAGAEAVADHANSQLCKSEENVPAAQPHISEL</sequence>
<dbReference type="Gene3D" id="1.25.10.10">
    <property type="entry name" value="Leucine-rich Repeat Variant"/>
    <property type="match status" value="1"/>
</dbReference>
<feature type="compositionally biased region" description="Low complexity" evidence="4">
    <location>
        <begin position="812"/>
        <end position="830"/>
    </location>
</feature>
<feature type="repeat" description="Pumilio" evidence="3">
    <location>
        <begin position="667"/>
        <end position="702"/>
    </location>
</feature>
<dbReference type="GO" id="GO:0003730">
    <property type="term" value="F:mRNA 3'-UTR binding"/>
    <property type="evidence" value="ECO:0007669"/>
    <property type="project" value="TreeGrafter"/>
</dbReference>
<evidence type="ECO:0000313" key="7">
    <source>
        <dbReference type="Proteomes" id="UP001303760"/>
    </source>
</evidence>
<feature type="compositionally biased region" description="Polar residues" evidence="4">
    <location>
        <begin position="210"/>
        <end position="230"/>
    </location>
</feature>
<feature type="region of interest" description="Disordered" evidence="4">
    <location>
        <begin position="812"/>
        <end position="895"/>
    </location>
</feature>
<feature type="compositionally biased region" description="Polar residues" evidence="4">
    <location>
        <begin position="143"/>
        <end position="157"/>
    </location>
</feature>
<feature type="domain" description="PUM-HD" evidence="5">
    <location>
        <begin position="464"/>
        <end position="807"/>
    </location>
</feature>
<dbReference type="EMBL" id="MU860078">
    <property type="protein sequence ID" value="KAK4238955.1"/>
    <property type="molecule type" value="Genomic_DNA"/>
</dbReference>
<evidence type="ECO:0000256" key="2">
    <source>
        <dbReference type="ARBA" id="ARBA00024893"/>
    </source>
</evidence>
<dbReference type="InterPro" id="IPR001313">
    <property type="entry name" value="Pumilio_RNA-bd_rpt"/>
</dbReference>
<feature type="compositionally biased region" description="Low complexity" evidence="4">
    <location>
        <begin position="845"/>
        <end position="862"/>
    </location>
</feature>
<feature type="repeat" description="Pumilio" evidence="3">
    <location>
        <begin position="523"/>
        <end position="558"/>
    </location>
</feature>
<feature type="region of interest" description="Disordered" evidence="4">
    <location>
        <begin position="1"/>
        <end position="120"/>
    </location>
</feature>
<feature type="repeat" description="Pumilio" evidence="3">
    <location>
        <begin position="487"/>
        <end position="522"/>
    </location>
</feature>
<proteinExistence type="predicted"/>
<feature type="repeat" description="Pumilio" evidence="3">
    <location>
        <begin position="559"/>
        <end position="594"/>
    </location>
</feature>
<dbReference type="Proteomes" id="UP001303760">
    <property type="component" value="Unassembled WGS sequence"/>
</dbReference>
<feature type="compositionally biased region" description="Polar residues" evidence="4">
    <location>
        <begin position="14"/>
        <end position="32"/>
    </location>
</feature>
<evidence type="ECO:0000256" key="1">
    <source>
        <dbReference type="ARBA" id="ARBA00022737"/>
    </source>
</evidence>
<feature type="region of interest" description="Disordered" evidence="4">
    <location>
        <begin position="353"/>
        <end position="384"/>
    </location>
</feature>
<feature type="repeat" description="Pumilio" evidence="3">
    <location>
        <begin position="739"/>
        <end position="780"/>
    </location>
</feature>
<dbReference type="InterPro" id="IPR011989">
    <property type="entry name" value="ARM-like"/>
</dbReference>
<dbReference type="PROSITE" id="PS50303">
    <property type="entry name" value="PUM_HD"/>
    <property type="match status" value="1"/>
</dbReference>
<dbReference type="PANTHER" id="PTHR12537:SF12">
    <property type="entry name" value="MATERNAL PROTEIN PUMILIO"/>
    <property type="match status" value="1"/>
</dbReference>
<dbReference type="CDD" id="cd07920">
    <property type="entry name" value="Pumilio"/>
    <property type="match status" value="1"/>
</dbReference>
<evidence type="ECO:0000256" key="3">
    <source>
        <dbReference type="PROSITE-ProRule" id="PRU00317"/>
    </source>
</evidence>
<evidence type="ECO:0000259" key="5">
    <source>
        <dbReference type="PROSITE" id="PS50303"/>
    </source>
</evidence>
<protein>
    <submittedName>
        <fullName evidence="6">Armadillo-type protein</fullName>
    </submittedName>
</protein>